<dbReference type="GO" id="GO:0004731">
    <property type="term" value="F:purine-nucleoside phosphorylase activity"/>
    <property type="evidence" value="ECO:0007669"/>
    <property type="project" value="TreeGrafter"/>
</dbReference>
<dbReference type="GO" id="GO:0005829">
    <property type="term" value="C:cytosol"/>
    <property type="evidence" value="ECO:0007669"/>
    <property type="project" value="TreeGrafter"/>
</dbReference>
<evidence type="ECO:0000259" key="1">
    <source>
        <dbReference type="Pfam" id="PF01048"/>
    </source>
</evidence>
<keyword evidence="3" id="KW-1185">Reference proteome</keyword>
<keyword evidence="2" id="KW-0808">Transferase</keyword>
<dbReference type="GO" id="GO:0004850">
    <property type="term" value="F:uridine phosphorylase activity"/>
    <property type="evidence" value="ECO:0007669"/>
    <property type="project" value="UniProtKB-EC"/>
</dbReference>
<dbReference type="InterPro" id="IPR000845">
    <property type="entry name" value="Nucleoside_phosphorylase_d"/>
</dbReference>
<reference evidence="2 3" key="1">
    <citation type="submission" date="2018-06" db="EMBL/GenBank/DDBJ databases">
        <authorList>
            <consortium name="Pathogen Informatics"/>
            <person name="Doyle S."/>
        </authorList>
    </citation>
    <scope>NUCLEOTIDE SEQUENCE [LARGE SCALE GENOMIC DNA]</scope>
    <source>
        <strain evidence="2 3">NCTC13315</strain>
    </source>
</reference>
<dbReference type="AlphaFoldDB" id="A0A378I595"/>
<dbReference type="Proteomes" id="UP000254968">
    <property type="component" value="Unassembled WGS sequence"/>
</dbReference>
<dbReference type="RefSeq" id="WP_115303535.1">
    <property type="nucleotide sequence ID" value="NZ_CAAAHO010000002.1"/>
</dbReference>
<protein>
    <submittedName>
        <fullName evidence="2">Uridine phosphorylase</fullName>
        <ecNumber evidence="2">2.4.2.3</ecNumber>
    </submittedName>
</protein>
<evidence type="ECO:0000313" key="2">
    <source>
        <dbReference type="EMBL" id="STX29876.1"/>
    </source>
</evidence>
<sequence length="278" mass="30674">MSMSFEPRHINATLSDLEGNNGLGRYLFLTGSDERARQFSERFNHVTVRTHPRQHNLYLGTLTNSHGNIDVGAISTGIGGPSADIIINELINLGARRLLRVGTAGSLQPEEVKVGDLVIATSAVRDDKASWDYIYPEYPAVASLEYLIAAGRATKNIQQSKVHFGIVHSKSSLYAREFNYSLRNDNEHYMNSLRLAGVIASEMECAQLFILTSMNTKLKNHSAPVLSGCILAIVGDITAFSDEHVRVTETINAAIELSILTTKELFLIDQQIKPLFDV</sequence>
<feature type="domain" description="Nucleoside phosphorylase" evidence="1">
    <location>
        <begin position="26"/>
        <end position="215"/>
    </location>
</feature>
<dbReference type="InterPro" id="IPR035994">
    <property type="entry name" value="Nucleoside_phosphorylase_sf"/>
</dbReference>
<proteinExistence type="predicted"/>
<keyword evidence="2" id="KW-0328">Glycosyltransferase</keyword>
<dbReference type="Gene3D" id="3.40.50.1580">
    <property type="entry name" value="Nucleoside phosphorylase domain"/>
    <property type="match status" value="1"/>
</dbReference>
<dbReference type="GO" id="GO:0006152">
    <property type="term" value="P:purine nucleoside catabolic process"/>
    <property type="evidence" value="ECO:0007669"/>
    <property type="project" value="TreeGrafter"/>
</dbReference>
<dbReference type="EMBL" id="UGNV01000001">
    <property type="protein sequence ID" value="STX29876.1"/>
    <property type="molecule type" value="Genomic_DNA"/>
</dbReference>
<gene>
    <name evidence="2" type="primary">udp</name>
    <name evidence="2" type="ORF">NCTC13315_02432</name>
</gene>
<dbReference type="EC" id="2.4.2.3" evidence="2"/>
<accession>A0A378I595</accession>
<dbReference type="SUPFAM" id="SSF53167">
    <property type="entry name" value="Purine and uridine phosphorylases"/>
    <property type="match status" value="1"/>
</dbReference>
<dbReference type="OrthoDB" id="5296640at2"/>
<dbReference type="PANTHER" id="PTHR43691:SF2">
    <property type="entry name" value="PURINE NUCLEOSIDE PHOSPHORYLASE DEOD-TYPE"/>
    <property type="match status" value="1"/>
</dbReference>
<organism evidence="2 3">
    <name type="scientific">Legionella beliardensis</name>
    <dbReference type="NCBI Taxonomy" id="91822"/>
    <lineage>
        <taxon>Bacteria</taxon>
        <taxon>Pseudomonadati</taxon>
        <taxon>Pseudomonadota</taxon>
        <taxon>Gammaproteobacteria</taxon>
        <taxon>Legionellales</taxon>
        <taxon>Legionellaceae</taxon>
        <taxon>Legionella</taxon>
    </lineage>
</organism>
<dbReference type="CDD" id="cd17767">
    <property type="entry name" value="UP_EcUdp-like"/>
    <property type="match status" value="1"/>
</dbReference>
<dbReference type="Pfam" id="PF01048">
    <property type="entry name" value="PNP_UDP_1"/>
    <property type="match status" value="1"/>
</dbReference>
<name>A0A378I595_9GAMM</name>
<dbReference type="PANTHER" id="PTHR43691">
    <property type="entry name" value="URIDINE PHOSPHORYLASE"/>
    <property type="match status" value="1"/>
</dbReference>
<evidence type="ECO:0000313" key="3">
    <source>
        <dbReference type="Proteomes" id="UP000254968"/>
    </source>
</evidence>